<dbReference type="SUPFAM" id="SSF48179">
    <property type="entry name" value="6-phosphogluconate dehydrogenase C-terminal domain-like"/>
    <property type="match status" value="1"/>
</dbReference>
<dbReference type="PANTHER" id="PTHR43362">
    <property type="entry name" value="MANNITOL DEHYDROGENASE DSF1-RELATED"/>
    <property type="match status" value="1"/>
</dbReference>
<dbReference type="SUPFAM" id="SSF51735">
    <property type="entry name" value="NAD(P)-binding Rossmann-fold domains"/>
    <property type="match status" value="1"/>
</dbReference>
<protein>
    <submittedName>
        <fullName evidence="4">Unannotated protein</fullName>
    </submittedName>
</protein>
<dbReference type="InterPro" id="IPR013328">
    <property type="entry name" value="6PGD_dom2"/>
</dbReference>
<evidence type="ECO:0000313" key="4">
    <source>
        <dbReference type="EMBL" id="CAB4759803.1"/>
    </source>
</evidence>
<dbReference type="InterPro" id="IPR000669">
    <property type="entry name" value="Mannitol_DH"/>
</dbReference>
<name>A0A6J6UM87_9ZZZZ</name>
<dbReference type="InterPro" id="IPR050988">
    <property type="entry name" value="Mannitol_DH/Oxidoreductase"/>
</dbReference>
<evidence type="ECO:0000256" key="1">
    <source>
        <dbReference type="ARBA" id="ARBA00023002"/>
    </source>
</evidence>
<dbReference type="Gene3D" id="1.10.1040.10">
    <property type="entry name" value="N-(1-d-carboxylethyl)-l-norvaline Dehydrogenase, domain 2"/>
    <property type="match status" value="1"/>
</dbReference>
<dbReference type="GO" id="GO:0016616">
    <property type="term" value="F:oxidoreductase activity, acting on the CH-OH group of donors, NAD or NADP as acceptor"/>
    <property type="evidence" value="ECO:0007669"/>
    <property type="project" value="TreeGrafter"/>
</dbReference>
<dbReference type="EMBL" id="CAEZZG010000017">
    <property type="protein sequence ID" value="CAB4759803.1"/>
    <property type="molecule type" value="Genomic_DNA"/>
</dbReference>
<gene>
    <name evidence="4" type="ORF">UFOPK2844_01008</name>
</gene>
<dbReference type="PRINTS" id="PR00084">
    <property type="entry name" value="MTLDHDRGNASE"/>
</dbReference>
<feature type="domain" description="Mannitol dehydrogenase N-terminal" evidence="2">
    <location>
        <begin position="10"/>
        <end position="202"/>
    </location>
</feature>
<accession>A0A6J6UM87</accession>
<dbReference type="InterPro" id="IPR013131">
    <property type="entry name" value="Mannitol_DH_N"/>
</dbReference>
<organism evidence="4">
    <name type="scientific">freshwater metagenome</name>
    <dbReference type="NCBI Taxonomy" id="449393"/>
    <lineage>
        <taxon>unclassified sequences</taxon>
        <taxon>metagenomes</taxon>
        <taxon>ecological metagenomes</taxon>
    </lineage>
</organism>
<dbReference type="Pfam" id="PF01232">
    <property type="entry name" value="Mannitol_dh"/>
    <property type="match status" value="1"/>
</dbReference>
<sequence>MTNMSEPIQFLHLGLGAFHRAHQAVFIKQNIASISMRKSDVADSLTAQGNKYEVIARDASGETTTLVESIKESLFYPRDIARINEIAASPDLQAITLTVTEKAYKNDGPDGVPARLAHLLSERFKANAPGIAVVSCDNVPSNSKFLRELVLEVIAADGDSKLQEWVASNIRFPNSMIDRIVPAMTSAAITTEPFNQWVIEHDAIAPLFVGSGVEFVPDVKPYELAKIRLFNGVHSTLAYIGEVEGIEFVANAIVHPTIAPFIQALQEREMVPSIVETGGIDLVSYGATIRKRISNPTLRHRAHQIAMDGSQKMQQRIFDGANELASQGKSPSLHQAAIAIWIHFLATNSEIDDPLAHKLTPLAQISVPLEAVTQTLTLPEFTRKLDSGLFPAIAEDLEIIRSTSILELISNKIATL</sequence>
<dbReference type="Pfam" id="PF08125">
    <property type="entry name" value="Mannitol_dh_C"/>
    <property type="match status" value="1"/>
</dbReference>
<dbReference type="Gene3D" id="3.40.50.720">
    <property type="entry name" value="NAD(P)-binding Rossmann-like Domain"/>
    <property type="match status" value="1"/>
</dbReference>
<keyword evidence="1" id="KW-0560">Oxidoreductase</keyword>
<dbReference type="InterPro" id="IPR008927">
    <property type="entry name" value="6-PGluconate_DH-like_C_sf"/>
</dbReference>
<reference evidence="4" key="1">
    <citation type="submission" date="2020-05" db="EMBL/GenBank/DDBJ databases">
        <authorList>
            <person name="Chiriac C."/>
            <person name="Salcher M."/>
            <person name="Ghai R."/>
            <person name="Kavagutti S V."/>
        </authorList>
    </citation>
    <scope>NUCLEOTIDE SEQUENCE</scope>
</reference>
<feature type="domain" description="Mannitol dehydrogenase C-terminal" evidence="3">
    <location>
        <begin position="218"/>
        <end position="361"/>
    </location>
</feature>
<dbReference type="AlphaFoldDB" id="A0A6J6UM87"/>
<evidence type="ECO:0000259" key="2">
    <source>
        <dbReference type="Pfam" id="PF01232"/>
    </source>
</evidence>
<dbReference type="InterPro" id="IPR013118">
    <property type="entry name" value="Mannitol_DH_C"/>
</dbReference>
<evidence type="ECO:0000259" key="3">
    <source>
        <dbReference type="Pfam" id="PF08125"/>
    </source>
</evidence>
<dbReference type="InterPro" id="IPR036291">
    <property type="entry name" value="NAD(P)-bd_dom_sf"/>
</dbReference>
<proteinExistence type="predicted"/>
<dbReference type="PANTHER" id="PTHR43362:SF1">
    <property type="entry name" value="MANNITOL DEHYDROGENASE 2-RELATED"/>
    <property type="match status" value="1"/>
</dbReference>